<gene>
    <name evidence="2" type="ORF">MRX98_18405</name>
</gene>
<accession>A0AA41R7F7</accession>
<proteinExistence type="predicted"/>
<evidence type="ECO:0008006" key="4">
    <source>
        <dbReference type="Google" id="ProtNLM"/>
    </source>
</evidence>
<sequence>MLKKTRAVRIRFFLAMVGMLVMTMSAVGCTTLQSDKANSNDAETAAAVPRESASVYHDFGDVMIPRALQVHPKDSFVMHSAGATSGVLMLSGKVDGKSLVNFFETKMPQDGWRKTGAFKSARSLILFNKPNRSCVIIVSEGRFKTNVEIWVAPTLDGAGVPLSR</sequence>
<keyword evidence="1" id="KW-1133">Transmembrane helix</keyword>
<dbReference type="Proteomes" id="UP001165427">
    <property type="component" value="Unassembled WGS sequence"/>
</dbReference>
<organism evidence="2 3">
    <name type="scientific">Desulfatitalea alkaliphila</name>
    <dbReference type="NCBI Taxonomy" id="2929485"/>
    <lineage>
        <taxon>Bacteria</taxon>
        <taxon>Pseudomonadati</taxon>
        <taxon>Thermodesulfobacteriota</taxon>
        <taxon>Desulfobacteria</taxon>
        <taxon>Desulfobacterales</taxon>
        <taxon>Desulfosarcinaceae</taxon>
        <taxon>Desulfatitalea</taxon>
    </lineage>
</organism>
<keyword evidence="1" id="KW-0812">Transmembrane</keyword>
<comment type="caution">
    <text evidence="2">The sequence shown here is derived from an EMBL/GenBank/DDBJ whole genome shotgun (WGS) entry which is preliminary data.</text>
</comment>
<protein>
    <recommendedName>
        <fullName evidence="4">Lipoprotein</fullName>
    </recommendedName>
</protein>
<keyword evidence="1" id="KW-0472">Membrane</keyword>
<evidence type="ECO:0000313" key="2">
    <source>
        <dbReference type="EMBL" id="MCJ8502555.1"/>
    </source>
</evidence>
<reference evidence="2" key="1">
    <citation type="submission" date="2022-04" db="EMBL/GenBank/DDBJ databases">
        <title>Desulfatitalea alkaliphila sp. nov., a novel anaerobic sulfate-reducing bacterium isolated from terrestrial mud volcano, Taman Peninsula, Russia.</title>
        <authorList>
            <person name="Khomyakova M.A."/>
            <person name="Merkel A.Y."/>
            <person name="Slobodkin A.I."/>
        </authorList>
    </citation>
    <scope>NUCLEOTIDE SEQUENCE</scope>
    <source>
        <strain evidence="2">M08but</strain>
    </source>
</reference>
<evidence type="ECO:0000256" key="1">
    <source>
        <dbReference type="SAM" id="Phobius"/>
    </source>
</evidence>
<dbReference type="PROSITE" id="PS51257">
    <property type="entry name" value="PROKAR_LIPOPROTEIN"/>
    <property type="match status" value="1"/>
</dbReference>
<keyword evidence="3" id="KW-1185">Reference proteome</keyword>
<feature type="transmembrane region" description="Helical" evidence="1">
    <location>
        <begin position="12"/>
        <end position="33"/>
    </location>
</feature>
<dbReference type="RefSeq" id="WP_246913511.1">
    <property type="nucleotide sequence ID" value="NZ_JALJRB010000028.1"/>
</dbReference>
<dbReference type="EMBL" id="JALJRB010000028">
    <property type="protein sequence ID" value="MCJ8502555.1"/>
    <property type="molecule type" value="Genomic_DNA"/>
</dbReference>
<evidence type="ECO:0000313" key="3">
    <source>
        <dbReference type="Proteomes" id="UP001165427"/>
    </source>
</evidence>
<dbReference type="AlphaFoldDB" id="A0AA41R7F7"/>
<name>A0AA41R7F7_9BACT</name>